<evidence type="ECO:0000313" key="3">
    <source>
        <dbReference type="EMBL" id="SBT30414.1"/>
    </source>
</evidence>
<dbReference type="SUPFAM" id="SSF53474">
    <property type="entry name" value="alpha/beta-Hydrolases"/>
    <property type="match status" value="1"/>
</dbReference>
<dbReference type="InterPro" id="IPR029058">
    <property type="entry name" value="AB_hydrolase_fold"/>
</dbReference>
<feature type="region of interest" description="Disordered" evidence="1">
    <location>
        <begin position="1"/>
        <end position="22"/>
    </location>
</feature>
<dbReference type="Gene3D" id="3.40.50.1820">
    <property type="entry name" value="alpha/beta hydrolase"/>
    <property type="match status" value="1"/>
</dbReference>
<reference evidence="4" key="2">
    <citation type="submission" date="2016-05" db="EMBL/GenBank/DDBJ databases">
        <authorList>
            <person name="Lavstsen T."/>
            <person name="Jespersen J.S."/>
        </authorList>
    </citation>
    <scope>NUCLEOTIDE SEQUENCE [LARGE SCALE GENOMIC DNA]</scope>
</reference>
<feature type="domain" description="Serine aminopeptidase S33" evidence="2">
    <location>
        <begin position="95"/>
        <end position="347"/>
    </location>
</feature>
<evidence type="ECO:0000313" key="4">
    <source>
        <dbReference type="EMBL" id="SBT30853.1"/>
    </source>
</evidence>
<dbReference type="EMBL" id="FLRD01000001">
    <property type="protein sequence ID" value="SBT30414.1"/>
    <property type="molecule type" value="Genomic_DNA"/>
</dbReference>
<accession>A0A1A8YHW3</accession>
<evidence type="ECO:0000313" key="5">
    <source>
        <dbReference type="Proteomes" id="UP000078550"/>
    </source>
</evidence>
<organism evidence="4 5">
    <name type="scientific">Plasmodium ovale wallikeri</name>
    <dbReference type="NCBI Taxonomy" id="864142"/>
    <lineage>
        <taxon>Eukaryota</taxon>
        <taxon>Sar</taxon>
        <taxon>Alveolata</taxon>
        <taxon>Apicomplexa</taxon>
        <taxon>Aconoidasida</taxon>
        <taxon>Haemosporida</taxon>
        <taxon>Plasmodiidae</taxon>
        <taxon>Plasmodium</taxon>
        <taxon>Plasmodium (Plasmodium)</taxon>
    </lineage>
</organism>
<evidence type="ECO:0000256" key="1">
    <source>
        <dbReference type="SAM" id="MobiDB-lite"/>
    </source>
</evidence>
<evidence type="ECO:0000259" key="2">
    <source>
        <dbReference type="Pfam" id="PF12146"/>
    </source>
</evidence>
<dbReference type="InterPro" id="IPR006494">
    <property type="entry name" value="PST_A"/>
</dbReference>
<dbReference type="Pfam" id="PF12146">
    <property type="entry name" value="Hydrolase_4"/>
    <property type="match status" value="1"/>
</dbReference>
<keyword evidence="6" id="KW-1185">Reference proteome</keyword>
<dbReference type="Proteomes" id="UP000078555">
    <property type="component" value="Unassembled WGS sequence"/>
</dbReference>
<protein>
    <submittedName>
        <fullName evidence="4">Lysophospholipase, putative</fullName>
    </submittedName>
</protein>
<dbReference type="PANTHER" id="PTHR11614">
    <property type="entry name" value="PHOSPHOLIPASE-RELATED"/>
    <property type="match status" value="1"/>
</dbReference>
<sequence>MGDIQGTEKKTKKSGALNNATGVNKLDGKPKIDSFHNRDGLSLKTYAWVVKNPVGIIILVHGLNTHVRLEYLRHNVIIQSNDKAILKDAENYYIYKDSWIEHFNKTGFSVYGLDLQGHGQSDGWKNLRTNVKKFDDIVYDVIQYISRIHDMLCLLKKKNTNFSIHDNITNTKIPPFYIMGLSMGGNIVLRVLEILGKSKENKNKLNIRGCISLAGMISIDELATKTSYKYFYIPFSKLFANLFPSLRLTPSLYFKKHPYVNDIFSYDKYRSHRPITCKLGYELLNAIENLNSDMNHLPKNIPLLFVHSRHDSACFFGGAQTFYNKIDSQNKELHILDDMDHVLTMEPGNEKVLSKVSEWITSLSNKAQ</sequence>
<dbReference type="InterPro" id="IPR022742">
    <property type="entry name" value="Hydrolase_4"/>
</dbReference>
<dbReference type="AlphaFoldDB" id="A0A1A8YHW3"/>
<reference evidence="5 6" key="1">
    <citation type="submission" date="2016-05" db="EMBL/GenBank/DDBJ databases">
        <authorList>
            <person name="Naeem Raeece"/>
        </authorList>
    </citation>
    <scope>NUCLEOTIDE SEQUENCE [LARGE SCALE GENOMIC DNA]</scope>
</reference>
<evidence type="ECO:0000313" key="6">
    <source>
        <dbReference type="Proteomes" id="UP000078555"/>
    </source>
</evidence>
<gene>
    <name evidence="3" type="ORF">POVWA1_000750</name>
    <name evidence="4" type="ORF">POVWA2_001020</name>
</gene>
<dbReference type="EMBL" id="FLRE01000006">
    <property type="protein sequence ID" value="SBT30853.1"/>
    <property type="molecule type" value="Genomic_DNA"/>
</dbReference>
<dbReference type="Proteomes" id="UP000078550">
    <property type="component" value="Unassembled WGS sequence"/>
</dbReference>
<name>A0A1A8YHW3_PLAOA</name>
<proteinExistence type="predicted"/>
<dbReference type="NCBIfam" id="TIGR01607">
    <property type="entry name" value="PST-A"/>
    <property type="match status" value="1"/>
</dbReference>
<dbReference type="InterPro" id="IPR051044">
    <property type="entry name" value="MAG_DAG_Lipase"/>
</dbReference>